<evidence type="ECO:0000259" key="1">
    <source>
        <dbReference type="Pfam" id="PF09537"/>
    </source>
</evidence>
<dbReference type="Pfam" id="PF09537">
    <property type="entry name" value="DUF2383"/>
    <property type="match status" value="1"/>
</dbReference>
<dbReference type="InterPro" id="IPR011971">
    <property type="entry name" value="CHP02284"/>
</dbReference>
<dbReference type="PIRSF" id="PIRSF029477">
    <property type="entry name" value="UCP029477"/>
    <property type="match status" value="1"/>
</dbReference>
<name>A0A5B8V7R2_9BACT</name>
<dbReference type="InterPro" id="IPR016920">
    <property type="entry name" value="UCP029477"/>
</dbReference>
<feature type="domain" description="DUF2383" evidence="1">
    <location>
        <begin position="7"/>
        <end position="117"/>
    </location>
</feature>
<organism evidence="2 3">
    <name type="scientific">Panacibacter ginsenosidivorans</name>
    <dbReference type="NCBI Taxonomy" id="1813871"/>
    <lineage>
        <taxon>Bacteria</taxon>
        <taxon>Pseudomonadati</taxon>
        <taxon>Bacteroidota</taxon>
        <taxon>Chitinophagia</taxon>
        <taxon>Chitinophagales</taxon>
        <taxon>Chitinophagaceae</taxon>
        <taxon>Panacibacter</taxon>
    </lineage>
</organism>
<dbReference type="NCBIfam" id="TIGR02284">
    <property type="entry name" value="PA2169 family four-helix-bundle protein"/>
    <property type="match status" value="1"/>
</dbReference>
<gene>
    <name evidence="2" type="ORF">FRZ67_09800</name>
</gene>
<dbReference type="Gene3D" id="1.20.1260.10">
    <property type="match status" value="1"/>
</dbReference>
<dbReference type="InterPro" id="IPR012347">
    <property type="entry name" value="Ferritin-like"/>
</dbReference>
<keyword evidence="3" id="KW-1185">Reference proteome</keyword>
<protein>
    <submittedName>
        <fullName evidence="2">PA2169 family four-helix-bundle protein</fullName>
    </submittedName>
</protein>
<dbReference type="InterPro" id="IPR009078">
    <property type="entry name" value="Ferritin-like_SF"/>
</dbReference>
<dbReference type="InterPro" id="IPR019052">
    <property type="entry name" value="DUF2383"/>
</dbReference>
<dbReference type="RefSeq" id="WP_147189377.1">
    <property type="nucleotide sequence ID" value="NZ_CP042435.1"/>
</dbReference>
<dbReference type="OrthoDB" id="282393at2"/>
<sequence>MKSSKEIIEVLNDLIKINNDRIEGYDKAIENAKTIDVGLQTVFSKMKSESIKFTAELHNRVLQLGGEPQDGTTVSGKLYRAWMDVKATFTGKDRTSLLESCETGEDAAQKAYRDAMETEDLPAEIRDFIGQQQQTLRASHDEIKAMRDMQKAIS</sequence>
<dbReference type="KEGG" id="pgin:FRZ67_09800"/>
<accession>A0A5B8V7R2</accession>
<dbReference type="SUPFAM" id="SSF47240">
    <property type="entry name" value="Ferritin-like"/>
    <property type="match status" value="1"/>
</dbReference>
<dbReference type="AlphaFoldDB" id="A0A5B8V7R2"/>
<dbReference type="EMBL" id="CP042435">
    <property type="protein sequence ID" value="QEC67570.1"/>
    <property type="molecule type" value="Genomic_DNA"/>
</dbReference>
<proteinExistence type="predicted"/>
<dbReference type="Proteomes" id="UP000321533">
    <property type="component" value="Chromosome"/>
</dbReference>
<evidence type="ECO:0000313" key="3">
    <source>
        <dbReference type="Proteomes" id="UP000321533"/>
    </source>
</evidence>
<reference evidence="2 3" key="1">
    <citation type="journal article" date="2016" name="Int. J. Syst. Evol. Microbiol.">
        <title>Panacibacter ginsenosidivorans gen. nov., sp. nov., with ginsenoside converting activity isolated from soil of a ginseng field.</title>
        <authorList>
            <person name="Siddiqi M.Z."/>
            <person name="Muhammad Shafi S."/>
            <person name="Choi K.D."/>
            <person name="Im W.T."/>
        </authorList>
    </citation>
    <scope>NUCLEOTIDE SEQUENCE [LARGE SCALE GENOMIC DNA]</scope>
    <source>
        <strain evidence="2 3">Gsoil1550</strain>
    </source>
</reference>
<evidence type="ECO:0000313" key="2">
    <source>
        <dbReference type="EMBL" id="QEC67570.1"/>
    </source>
</evidence>